<dbReference type="Proteomes" id="UP000027135">
    <property type="component" value="Unassembled WGS sequence"/>
</dbReference>
<protein>
    <submittedName>
        <fullName evidence="1">Uncharacterized protein</fullName>
    </submittedName>
</protein>
<dbReference type="AlphaFoldDB" id="A0A067QVK8"/>
<name>A0A067QVK8_ZOONE</name>
<gene>
    <name evidence="1" type="ORF">L798_11825</name>
</gene>
<organism evidence="1 2">
    <name type="scientific">Zootermopsis nevadensis</name>
    <name type="common">Dampwood termite</name>
    <dbReference type="NCBI Taxonomy" id="136037"/>
    <lineage>
        <taxon>Eukaryota</taxon>
        <taxon>Metazoa</taxon>
        <taxon>Ecdysozoa</taxon>
        <taxon>Arthropoda</taxon>
        <taxon>Hexapoda</taxon>
        <taxon>Insecta</taxon>
        <taxon>Pterygota</taxon>
        <taxon>Neoptera</taxon>
        <taxon>Polyneoptera</taxon>
        <taxon>Dictyoptera</taxon>
        <taxon>Blattodea</taxon>
        <taxon>Blattoidea</taxon>
        <taxon>Termitoidae</taxon>
        <taxon>Termopsidae</taxon>
        <taxon>Zootermopsis</taxon>
    </lineage>
</organism>
<keyword evidence="2" id="KW-1185">Reference proteome</keyword>
<evidence type="ECO:0000313" key="1">
    <source>
        <dbReference type="EMBL" id="KDR14089.1"/>
    </source>
</evidence>
<evidence type="ECO:0000313" key="2">
    <source>
        <dbReference type="Proteomes" id="UP000027135"/>
    </source>
</evidence>
<reference evidence="1 2" key="1">
    <citation type="journal article" date="2014" name="Nat. Commun.">
        <title>Molecular traces of alternative social organization in a termite genome.</title>
        <authorList>
            <person name="Terrapon N."/>
            <person name="Li C."/>
            <person name="Robertson H.M."/>
            <person name="Ji L."/>
            <person name="Meng X."/>
            <person name="Booth W."/>
            <person name="Chen Z."/>
            <person name="Childers C.P."/>
            <person name="Glastad K.M."/>
            <person name="Gokhale K."/>
            <person name="Gowin J."/>
            <person name="Gronenberg W."/>
            <person name="Hermansen R.A."/>
            <person name="Hu H."/>
            <person name="Hunt B.G."/>
            <person name="Huylmans A.K."/>
            <person name="Khalil S.M."/>
            <person name="Mitchell R.D."/>
            <person name="Munoz-Torres M.C."/>
            <person name="Mustard J.A."/>
            <person name="Pan H."/>
            <person name="Reese J.T."/>
            <person name="Scharf M.E."/>
            <person name="Sun F."/>
            <person name="Vogel H."/>
            <person name="Xiao J."/>
            <person name="Yang W."/>
            <person name="Yang Z."/>
            <person name="Yang Z."/>
            <person name="Zhou J."/>
            <person name="Zhu J."/>
            <person name="Brent C.S."/>
            <person name="Elsik C.G."/>
            <person name="Goodisman M.A."/>
            <person name="Liberles D.A."/>
            <person name="Roe R.M."/>
            <person name="Vargo E.L."/>
            <person name="Vilcinskas A."/>
            <person name="Wang J."/>
            <person name="Bornberg-Bauer E."/>
            <person name="Korb J."/>
            <person name="Zhang G."/>
            <person name="Liebig J."/>
        </authorList>
    </citation>
    <scope>NUCLEOTIDE SEQUENCE [LARGE SCALE GENOMIC DNA]</scope>
    <source>
        <tissue evidence="1">Whole organism</tissue>
    </source>
</reference>
<dbReference type="InParanoid" id="A0A067QVK8"/>
<accession>A0A067QVK8</accession>
<proteinExistence type="predicted"/>
<dbReference type="EMBL" id="KK852901">
    <property type="protein sequence ID" value="KDR14089.1"/>
    <property type="molecule type" value="Genomic_DNA"/>
</dbReference>
<sequence length="95" mass="10941">MSKLVHCCIELNLTRILPNGPWFIIIKVHLPRSRRGSMSKDLPHAIKWHFITMAPTNEHNFDVCCLIPLDRQEVQFCNSCPCTQCLLHLISNSQS</sequence>